<feature type="chain" id="PRO_5032867184" description="Cytochrome c domain-containing protein" evidence="1">
    <location>
        <begin position="26"/>
        <end position="408"/>
    </location>
</feature>
<proteinExistence type="predicted"/>
<comment type="caution">
    <text evidence="2">The sequence shown here is derived from an EMBL/GenBank/DDBJ whole genome shotgun (WGS) entry which is preliminary data.</text>
</comment>
<keyword evidence="1" id="KW-0732">Signal</keyword>
<accession>A0A845HDT6</accession>
<evidence type="ECO:0008006" key="4">
    <source>
        <dbReference type="Google" id="ProtNLM"/>
    </source>
</evidence>
<reference evidence="2 3" key="1">
    <citation type="submission" date="2019-12" db="EMBL/GenBank/DDBJ databases">
        <title>Novel species isolated from a subtropical stream in China.</title>
        <authorList>
            <person name="Lu H."/>
        </authorList>
    </citation>
    <scope>NUCLEOTIDE SEQUENCE [LARGE SCALE GENOMIC DNA]</scope>
    <source>
        <strain evidence="2 3">FT107W</strain>
    </source>
</reference>
<feature type="signal peptide" evidence="1">
    <location>
        <begin position="1"/>
        <end position="25"/>
    </location>
</feature>
<organism evidence="2 3">
    <name type="scientific">Duganella vulcania</name>
    <dbReference type="NCBI Taxonomy" id="2692166"/>
    <lineage>
        <taxon>Bacteria</taxon>
        <taxon>Pseudomonadati</taxon>
        <taxon>Pseudomonadota</taxon>
        <taxon>Betaproteobacteria</taxon>
        <taxon>Burkholderiales</taxon>
        <taxon>Oxalobacteraceae</taxon>
        <taxon>Telluria group</taxon>
        <taxon>Duganella</taxon>
    </lineage>
</organism>
<gene>
    <name evidence="2" type="ORF">GTP81_08590</name>
</gene>
<dbReference type="Proteomes" id="UP000484875">
    <property type="component" value="Unassembled WGS sequence"/>
</dbReference>
<evidence type="ECO:0000256" key="1">
    <source>
        <dbReference type="SAM" id="SignalP"/>
    </source>
</evidence>
<evidence type="ECO:0000313" key="3">
    <source>
        <dbReference type="Proteomes" id="UP000484875"/>
    </source>
</evidence>
<dbReference type="EMBL" id="WWCV01000011">
    <property type="protein sequence ID" value="MYN16808.1"/>
    <property type="molecule type" value="Genomic_DNA"/>
</dbReference>
<name>A0A845HDT6_9BURK</name>
<evidence type="ECO:0000313" key="2">
    <source>
        <dbReference type="EMBL" id="MYN16808.1"/>
    </source>
</evidence>
<protein>
    <recommendedName>
        <fullName evidence="4">Cytochrome c domain-containing protein</fullName>
    </recommendedName>
</protein>
<dbReference type="RefSeq" id="WP_161089485.1">
    <property type="nucleotide sequence ID" value="NZ_WWCV01000011.1"/>
</dbReference>
<dbReference type="AlphaFoldDB" id="A0A845HDT6"/>
<sequence>MRKLISTLGVCLFAVSISLLNAASAAEPKNPMNAPDELAWQLFLQVNASVQPGTGGNALFETWASDHDTFQLQPQPWPVKTAPLALKVPALRAAARALSKGHAFQTVQVVPGATDDEPSEETRRNKEAYNYIVANKLFTVSGLKAAFGKTMNFPVDSLEVKANWYPVVSTKDPKKSGIPGYTGALADTAKVYHVSTASDGVQYALVAMHVISKQVPNWTWATFEHKNNPSRCDILGCKDPFGAAAAYVAPNPASGQGYADCKKTPALAALYAKAKIDPAFANYCLKGTQTDFTTATGQAVRLGNSVTENGFVNQSSCMTCHSRAAFDHMGKATTGGGFDRLTRLASIGPVEASWFAASTSGNPPYAPIVVGQSDLTQFATQADFVWSIPFCAVDDTVSPVPRSGCSGK</sequence>
<keyword evidence="3" id="KW-1185">Reference proteome</keyword>